<dbReference type="Proteomes" id="UP000054270">
    <property type="component" value="Unassembled WGS sequence"/>
</dbReference>
<dbReference type="EMBL" id="KN817537">
    <property type="protein sequence ID" value="KJA24445.1"/>
    <property type="molecule type" value="Genomic_DNA"/>
</dbReference>
<feature type="region of interest" description="Disordered" evidence="1">
    <location>
        <begin position="92"/>
        <end position="125"/>
    </location>
</feature>
<evidence type="ECO:0000256" key="1">
    <source>
        <dbReference type="SAM" id="MobiDB-lite"/>
    </source>
</evidence>
<evidence type="ECO:0000313" key="2">
    <source>
        <dbReference type="EMBL" id="KJA24445.1"/>
    </source>
</evidence>
<sequence>MKCFLYRSSARHFLSAVSCSPPKSQARICNHFCNPPVSTLPQHDRDSESPESLYPSPPTCPLLIVFYRRPLRALNSATRPVRLSIYARHHAISPAPTHPPTPATHSSPRVSALAPTSSASRGVLY</sequence>
<protein>
    <submittedName>
        <fullName evidence="2">Uncharacterized protein</fullName>
    </submittedName>
</protein>
<dbReference type="AlphaFoldDB" id="A0A0D2PYG4"/>
<organism evidence="2 3">
    <name type="scientific">Hypholoma sublateritium (strain FD-334 SS-4)</name>
    <dbReference type="NCBI Taxonomy" id="945553"/>
    <lineage>
        <taxon>Eukaryota</taxon>
        <taxon>Fungi</taxon>
        <taxon>Dikarya</taxon>
        <taxon>Basidiomycota</taxon>
        <taxon>Agaricomycotina</taxon>
        <taxon>Agaricomycetes</taxon>
        <taxon>Agaricomycetidae</taxon>
        <taxon>Agaricales</taxon>
        <taxon>Agaricineae</taxon>
        <taxon>Strophariaceae</taxon>
        <taxon>Hypholoma</taxon>
    </lineage>
</organism>
<proteinExistence type="predicted"/>
<reference evidence="3" key="1">
    <citation type="submission" date="2014-04" db="EMBL/GenBank/DDBJ databases">
        <title>Evolutionary Origins and Diversification of the Mycorrhizal Mutualists.</title>
        <authorList>
            <consortium name="DOE Joint Genome Institute"/>
            <consortium name="Mycorrhizal Genomics Consortium"/>
            <person name="Kohler A."/>
            <person name="Kuo A."/>
            <person name="Nagy L.G."/>
            <person name="Floudas D."/>
            <person name="Copeland A."/>
            <person name="Barry K.W."/>
            <person name="Cichocki N."/>
            <person name="Veneault-Fourrey C."/>
            <person name="LaButti K."/>
            <person name="Lindquist E.A."/>
            <person name="Lipzen A."/>
            <person name="Lundell T."/>
            <person name="Morin E."/>
            <person name="Murat C."/>
            <person name="Riley R."/>
            <person name="Ohm R."/>
            <person name="Sun H."/>
            <person name="Tunlid A."/>
            <person name="Henrissat B."/>
            <person name="Grigoriev I.V."/>
            <person name="Hibbett D.S."/>
            <person name="Martin F."/>
        </authorList>
    </citation>
    <scope>NUCLEOTIDE SEQUENCE [LARGE SCALE GENOMIC DNA]</scope>
    <source>
        <strain evidence="3">FD-334 SS-4</strain>
    </source>
</reference>
<name>A0A0D2PYG4_HYPSF</name>
<feature type="compositionally biased region" description="Polar residues" evidence="1">
    <location>
        <begin position="114"/>
        <end position="125"/>
    </location>
</feature>
<evidence type="ECO:0000313" key="3">
    <source>
        <dbReference type="Proteomes" id="UP000054270"/>
    </source>
</evidence>
<gene>
    <name evidence="2" type="ORF">HYPSUDRAFT_38891</name>
</gene>
<keyword evidence="3" id="KW-1185">Reference proteome</keyword>
<accession>A0A0D2PYG4</accession>